<dbReference type="SUPFAM" id="SSF51261">
    <property type="entry name" value="Duplicated hybrid motif"/>
    <property type="match status" value="1"/>
</dbReference>
<dbReference type="CDD" id="cd00118">
    <property type="entry name" value="LysM"/>
    <property type="match status" value="2"/>
</dbReference>
<evidence type="ECO:0000259" key="1">
    <source>
        <dbReference type="PROSITE" id="PS51782"/>
    </source>
</evidence>
<gene>
    <name evidence="2" type="ORF">COT98_01200</name>
</gene>
<reference evidence="3" key="1">
    <citation type="submission" date="2017-09" db="EMBL/GenBank/DDBJ databases">
        <title>Depth-based differentiation of microbial function through sediment-hosted aquifers and enrichment of novel symbionts in the deep terrestrial subsurface.</title>
        <authorList>
            <person name="Probst A.J."/>
            <person name="Ladd B."/>
            <person name="Jarett J.K."/>
            <person name="Geller-Mcgrath D.E."/>
            <person name="Sieber C.M.K."/>
            <person name="Emerson J.B."/>
            <person name="Anantharaman K."/>
            <person name="Thomas B.C."/>
            <person name="Malmstrom R."/>
            <person name="Stieglmeier M."/>
            <person name="Klingl A."/>
            <person name="Woyke T."/>
            <person name="Ryan C.M."/>
            <person name="Banfield J.F."/>
        </authorList>
    </citation>
    <scope>NUCLEOTIDE SEQUENCE [LARGE SCALE GENOMIC DNA]</scope>
</reference>
<evidence type="ECO:0000313" key="3">
    <source>
        <dbReference type="Proteomes" id="UP000228900"/>
    </source>
</evidence>
<dbReference type="PROSITE" id="PS51782">
    <property type="entry name" value="LYSM"/>
    <property type="match status" value="2"/>
</dbReference>
<dbReference type="AlphaFoldDB" id="A0A2M6WQU9"/>
<dbReference type="GO" id="GO:0004222">
    <property type="term" value="F:metalloendopeptidase activity"/>
    <property type="evidence" value="ECO:0007669"/>
    <property type="project" value="TreeGrafter"/>
</dbReference>
<comment type="caution">
    <text evidence="2">The sequence shown here is derived from an EMBL/GenBank/DDBJ whole genome shotgun (WGS) entry which is preliminary data.</text>
</comment>
<evidence type="ECO:0000313" key="2">
    <source>
        <dbReference type="EMBL" id="PIT95114.1"/>
    </source>
</evidence>
<dbReference type="InterPro" id="IPR018392">
    <property type="entry name" value="LysM"/>
</dbReference>
<organism evidence="2 3">
    <name type="scientific">Candidatus Falkowbacteria bacterium CG10_big_fil_rev_8_21_14_0_10_39_9</name>
    <dbReference type="NCBI Taxonomy" id="1974566"/>
    <lineage>
        <taxon>Bacteria</taxon>
        <taxon>Candidatus Falkowiibacteriota</taxon>
    </lineage>
</organism>
<dbReference type="PANTHER" id="PTHR21666:SF270">
    <property type="entry name" value="MUREIN HYDROLASE ACTIVATOR ENVC"/>
    <property type="match status" value="1"/>
</dbReference>
<dbReference type="Gene3D" id="2.70.70.10">
    <property type="entry name" value="Glucose Permease (Domain IIA)"/>
    <property type="match status" value="1"/>
</dbReference>
<dbReference type="InterPro" id="IPR016047">
    <property type="entry name" value="M23ase_b-sheet_dom"/>
</dbReference>
<sequence length="310" mass="33251">IAHYISSDVVRPEKKITTNTVPVDGGRSASCLTQNGETIIKPSIIANKTGLVERSGTVEYIVKAGDTVSSIAQNFGISVNTVLWANNLGAYSFIRQGDKLKILPISGIIHKVASGESLQKIADKYDVSKDKIVLANGLESDGRLTVGQMIIVPDGKKIASVSATKTTNNSGVRLPTIIKNLVKPGSAPIQGTKMQWPTVGYRITQYYSWRHTGLDIANKIGTPLYAAEDGVVEKAGWNNGGYGNMILVNHGNGVKTRYAHASKLFVKVGDKVSRGEAIAAMGSTGRSTGPHIHFEVIINGRLLNPLNYIR</sequence>
<proteinExistence type="predicted"/>
<dbReference type="InterPro" id="IPR036779">
    <property type="entry name" value="LysM_dom_sf"/>
</dbReference>
<feature type="domain" description="LysM" evidence="1">
    <location>
        <begin position="108"/>
        <end position="152"/>
    </location>
</feature>
<protein>
    <recommendedName>
        <fullName evidence="1">LysM domain-containing protein</fullName>
    </recommendedName>
</protein>
<dbReference type="Gene3D" id="3.10.350.10">
    <property type="entry name" value="LysM domain"/>
    <property type="match status" value="2"/>
</dbReference>
<dbReference type="SMART" id="SM00257">
    <property type="entry name" value="LysM"/>
    <property type="match status" value="2"/>
</dbReference>
<feature type="non-terminal residue" evidence="2">
    <location>
        <position position="1"/>
    </location>
</feature>
<dbReference type="Pfam" id="PF01551">
    <property type="entry name" value="Peptidase_M23"/>
    <property type="match status" value="1"/>
</dbReference>
<dbReference type="Pfam" id="PF01476">
    <property type="entry name" value="LysM"/>
    <property type="match status" value="2"/>
</dbReference>
<feature type="domain" description="LysM" evidence="1">
    <location>
        <begin position="58"/>
        <end position="102"/>
    </location>
</feature>
<name>A0A2M6WQU9_9BACT</name>
<dbReference type="Proteomes" id="UP000228900">
    <property type="component" value="Unassembled WGS sequence"/>
</dbReference>
<dbReference type="CDD" id="cd12797">
    <property type="entry name" value="M23_peptidase"/>
    <property type="match status" value="1"/>
</dbReference>
<dbReference type="InterPro" id="IPR050570">
    <property type="entry name" value="Cell_wall_metabolism_enzyme"/>
</dbReference>
<dbReference type="PANTHER" id="PTHR21666">
    <property type="entry name" value="PEPTIDASE-RELATED"/>
    <property type="match status" value="1"/>
</dbReference>
<dbReference type="EMBL" id="PFAQ01000018">
    <property type="protein sequence ID" value="PIT95114.1"/>
    <property type="molecule type" value="Genomic_DNA"/>
</dbReference>
<accession>A0A2M6WQU9</accession>
<dbReference type="InterPro" id="IPR011055">
    <property type="entry name" value="Dup_hybrid_motif"/>
</dbReference>